<protein>
    <submittedName>
        <fullName evidence="3">Uncharacterized protein</fullName>
    </submittedName>
</protein>
<sequence length="384" mass="40865">MYAPAKVTLLALAVLSLTTVVRSHASVALPCVPNSDYEKCKGYGKQDDNLAAPTGEAYSYEDKKDIVNLGGGVCRSTIPTKNAGAWTAGKTETPLMANHGTHKFGHCQWSVSYNGGKTFAVFDSTFDNCLSESGATNNDNGKKLFNINVKVPSNLPAKKNAIVSWTWNGRSDFRELFWNCMMLDIVNPNSPASFTAVPVALFNFVFTSGGKKYAYVLPDMAGNKKNYEELYTGQPKITVTADGKVTGGDGGIFPVFVEGKKGDKLSASQAVFVSEKTLPRALSGGGAGASRKSTETETSADSSLTDSSDTSEDSSTSSPDASDDPESSDTSSSSSEGSDDSKDESSKKSTDDSQEDSSSEDGDEADKKKKKSKKSKKDEENDDE</sequence>
<feature type="compositionally biased region" description="Acidic residues" evidence="1">
    <location>
        <begin position="352"/>
        <end position="364"/>
    </location>
</feature>
<evidence type="ECO:0000256" key="2">
    <source>
        <dbReference type="SAM" id="SignalP"/>
    </source>
</evidence>
<feature type="compositionally biased region" description="Low complexity" evidence="1">
    <location>
        <begin position="296"/>
        <end position="320"/>
    </location>
</feature>
<dbReference type="PANTHER" id="PTHR36182">
    <property type="entry name" value="PROTEIN, PUTATIVE (AFU_ORTHOLOGUE AFUA_6G10930)-RELATED"/>
    <property type="match status" value="1"/>
</dbReference>
<organism evidence="3 4">
    <name type="scientific">Tieghemiomyces parasiticus</name>
    <dbReference type="NCBI Taxonomy" id="78921"/>
    <lineage>
        <taxon>Eukaryota</taxon>
        <taxon>Fungi</taxon>
        <taxon>Fungi incertae sedis</taxon>
        <taxon>Zoopagomycota</taxon>
        <taxon>Kickxellomycotina</taxon>
        <taxon>Dimargaritomycetes</taxon>
        <taxon>Dimargaritales</taxon>
        <taxon>Dimargaritaceae</taxon>
        <taxon>Tieghemiomyces</taxon>
    </lineage>
</organism>
<dbReference type="PANTHER" id="PTHR36182:SF1">
    <property type="entry name" value="PROTEIN, PUTATIVE (AFU_ORTHOLOGUE AFUA_6G10930)-RELATED"/>
    <property type="match status" value="1"/>
</dbReference>
<comment type="caution">
    <text evidence="3">The sequence shown here is derived from an EMBL/GenBank/DDBJ whole genome shotgun (WGS) entry which is preliminary data.</text>
</comment>
<reference evidence="3" key="1">
    <citation type="submission" date="2022-07" db="EMBL/GenBank/DDBJ databases">
        <title>Phylogenomic reconstructions and comparative analyses of Kickxellomycotina fungi.</title>
        <authorList>
            <person name="Reynolds N.K."/>
            <person name="Stajich J.E."/>
            <person name="Barry K."/>
            <person name="Grigoriev I.V."/>
            <person name="Crous P."/>
            <person name="Smith M.E."/>
        </authorList>
    </citation>
    <scope>NUCLEOTIDE SEQUENCE</scope>
    <source>
        <strain evidence="3">RSA 861</strain>
    </source>
</reference>
<evidence type="ECO:0000256" key="1">
    <source>
        <dbReference type="SAM" id="MobiDB-lite"/>
    </source>
</evidence>
<dbReference type="OrthoDB" id="2342176at2759"/>
<evidence type="ECO:0000313" key="3">
    <source>
        <dbReference type="EMBL" id="KAJ1919098.1"/>
    </source>
</evidence>
<proteinExistence type="predicted"/>
<name>A0A9W8A1S5_9FUNG</name>
<feature type="compositionally biased region" description="Basic and acidic residues" evidence="1">
    <location>
        <begin position="339"/>
        <end position="351"/>
    </location>
</feature>
<evidence type="ECO:0000313" key="4">
    <source>
        <dbReference type="Proteomes" id="UP001150569"/>
    </source>
</evidence>
<feature type="region of interest" description="Disordered" evidence="1">
    <location>
        <begin position="279"/>
        <end position="384"/>
    </location>
</feature>
<dbReference type="EMBL" id="JANBPT010000483">
    <property type="protein sequence ID" value="KAJ1919098.1"/>
    <property type="molecule type" value="Genomic_DNA"/>
</dbReference>
<gene>
    <name evidence="3" type="ORF">IWQ60_007323</name>
</gene>
<feature type="signal peptide" evidence="2">
    <location>
        <begin position="1"/>
        <end position="23"/>
    </location>
</feature>
<dbReference type="Gene3D" id="2.70.50.70">
    <property type="match status" value="1"/>
</dbReference>
<keyword evidence="2" id="KW-0732">Signal</keyword>
<keyword evidence="4" id="KW-1185">Reference proteome</keyword>
<dbReference type="Proteomes" id="UP001150569">
    <property type="component" value="Unassembled WGS sequence"/>
</dbReference>
<accession>A0A9W8A1S5</accession>
<feature type="chain" id="PRO_5040873326" evidence="2">
    <location>
        <begin position="24"/>
        <end position="384"/>
    </location>
</feature>
<dbReference type="AlphaFoldDB" id="A0A9W8A1S5"/>